<dbReference type="CDD" id="cd06225">
    <property type="entry name" value="HAMP"/>
    <property type="match status" value="1"/>
</dbReference>
<keyword evidence="4" id="KW-0472">Membrane</keyword>
<dbReference type="InterPro" id="IPR004089">
    <property type="entry name" value="MCPsignal_dom"/>
</dbReference>
<dbReference type="Proteomes" id="UP000746471">
    <property type="component" value="Unassembled WGS sequence"/>
</dbReference>
<gene>
    <name evidence="7" type="ORF">KHM83_16785</name>
</gene>
<dbReference type="PANTHER" id="PTHR32089">
    <property type="entry name" value="METHYL-ACCEPTING CHEMOTAXIS PROTEIN MCPB"/>
    <property type="match status" value="1"/>
</dbReference>
<dbReference type="Gene3D" id="1.10.8.500">
    <property type="entry name" value="HAMP domain in histidine kinase"/>
    <property type="match status" value="1"/>
</dbReference>
<keyword evidence="4" id="KW-0812">Transmembrane</keyword>
<dbReference type="Pfam" id="PF00672">
    <property type="entry name" value="HAMP"/>
    <property type="match status" value="1"/>
</dbReference>
<dbReference type="RefSeq" id="WP_213238206.1">
    <property type="nucleotide sequence ID" value="NZ_JAHBCL010000037.1"/>
</dbReference>
<dbReference type="Pfam" id="PF00015">
    <property type="entry name" value="MCPsignal"/>
    <property type="match status" value="1"/>
</dbReference>
<evidence type="ECO:0000256" key="4">
    <source>
        <dbReference type="SAM" id="Phobius"/>
    </source>
</evidence>
<feature type="transmembrane region" description="Helical" evidence="4">
    <location>
        <begin position="48"/>
        <end position="73"/>
    </location>
</feature>
<evidence type="ECO:0000259" key="5">
    <source>
        <dbReference type="PROSITE" id="PS50111"/>
    </source>
</evidence>
<proteinExistence type="inferred from homology"/>
<evidence type="ECO:0000256" key="2">
    <source>
        <dbReference type="ARBA" id="ARBA00029447"/>
    </source>
</evidence>
<feature type="domain" description="HAMP" evidence="6">
    <location>
        <begin position="70"/>
        <end position="125"/>
    </location>
</feature>
<organism evidence="7 8">
    <name type="scientific">Fusibacter paucivorans</name>
    <dbReference type="NCBI Taxonomy" id="76009"/>
    <lineage>
        <taxon>Bacteria</taxon>
        <taxon>Bacillati</taxon>
        <taxon>Bacillota</taxon>
        <taxon>Clostridia</taxon>
        <taxon>Eubacteriales</taxon>
        <taxon>Eubacteriales Family XII. Incertae Sedis</taxon>
        <taxon>Fusibacter</taxon>
    </lineage>
</organism>
<keyword evidence="4" id="KW-1133">Transmembrane helix</keyword>
<reference evidence="7 8" key="1">
    <citation type="submission" date="2021-05" db="EMBL/GenBank/DDBJ databases">
        <title>Fusibacter ferrireducens sp. nov., an anaerobic, sulfur- and Fe-reducing bacterium isolated from the mangrove sediment.</title>
        <authorList>
            <person name="Qiu D."/>
        </authorList>
    </citation>
    <scope>NUCLEOTIDE SEQUENCE [LARGE SCALE GENOMIC DNA]</scope>
    <source>
        <strain evidence="7 8">DSM 12116</strain>
    </source>
</reference>
<keyword evidence="8" id="KW-1185">Reference proteome</keyword>
<sequence length="431" mass="47735">MKEKAKRTKKQKRVKKSVVNQIIATALCPLLAMSTTVSILSIRGYDDMLVANVIAFILLVSVIQLILVTMNIAKPLRRMEMYLWQLSEGNLNIEVDPKLEKREDEIGLMFESMNTLSKKLNGTVKEIQDVSHQLITSEEMLGKNVSESNADTEAIAGVVAKMTNATEKQTDNVNNASGHINEIDGMISNILGSVEHLEEASGGMRRDSDESMKIMDELDETNKRTNDAIERINTQVNLTYEASVQINDVLQMIANISKQTGLLALNASIEAARAGEHGAGFSVVAEEIGKLANQSSDSTSEIHDIVGNLSSESGKMLEIMKEVLGDVEKQKEKLVKTQAHFGKVNEGIEDSAKEISEIRERTQICNVEKDKIVKNIEVLKMIQKETVGHMVHMQTSVDQLGQTVESVDKTSKQLNNFAESLDNQLKFFSVQ</sequence>
<dbReference type="SUPFAM" id="SSF58104">
    <property type="entry name" value="Methyl-accepting chemotaxis protein (MCP) signaling domain"/>
    <property type="match status" value="1"/>
</dbReference>
<accession>A0ABS5PVW5</accession>
<dbReference type="PROSITE" id="PS50885">
    <property type="entry name" value="HAMP"/>
    <property type="match status" value="1"/>
</dbReference>
<keyword evidence="1 3" id="KW-0807">Transducer</keyword>
<evidence type="ECO:0000313" key="8">
    <source>
        <dbReference type="Proteomes" id="UP000746471"/>
    </source>
</evidence>
<feature type="domain" description="Methyl-accepting transducer" evidence="5">
    <location>
        <begin position="144"/>
        <end position="380"/>
    </location>
</feature>
<name>A0ABS5PVW5_9FIRM</name>
<dbReference type="Gene3D" id="1.10.287.950">
    <property type="entry name" value="Methyl-accepting chemotaxis protein"/>
    <property type="match status" value="1"/>
</dbReference>
<dbReference type="SMART" id="SM00304">
    <property type="entry name" value="HAMP"/>
    <property type="match status" value="1"/>
</dbReference>
<evidence type="ECO:0000313" key="7">
    <source>
        <dbReference type="EMBL" id="MBS7528347.1"/>
    </source>
</evidence>
<evidence type="ECO:0000256" key="3">
    <source>
        <dbReference type="PROSITE-ProRule" id="PRU00284"/>
    </source>
</evidence>
<dbReference type="InterPro" id="IPR003660">
    <property type="entry name" value="HAMP_dom"/>
</dbReference>
<comment type="similarity">
    <text evidence="2">Belongs to the methyl-accepting chemotaxis (MCP) protein family.</text>
</comment>
<feature type="transmembrane region" description="Helical" evidence="4">
    <location>
        <begin position="21"/>
        <end position="42"/>
    </location>
</feature>
<protein>
    <submittedName>
        <fullName evidence="7">Methyl-accepting chemotaxis protein</fullName>
    </submittedName>
</protein>
<evidence type="ECO:0000256" key="1">
    <source>
        <dbReference type="ARBA" id="ARBA00023224"/>
    </source>
</evidence>
<comment type="caution">
    <text evidence="7">The sequence shown here is derived from an EMBL/GenBank/DDBJ whole genome shotgun (WGS) entry which is preliminary data.</text>
</comment>
<evidence type="ECO:0000259" key="6">
    <source>
        <dbReference type="PROSITE" id="PS50885"/>
    </source>
</evidence>
<dbReference type="PROSITE" id="PS50111">
    <property type="entry name" value="CHEMOTAXIS_TRANSDUC_2"/>
    <property type="match status" value="1"/>
</dbReference>
<dbReference type="SMART" id="SM00283">
    <property type="entry name" value="MA"/>
    <property type="match status" value="1"/>
</dbReference>
<dbReference type="PANTHER" id="PTHR32089:SF112">
    <property type="entry name" value="LYSOZYME-LIKE PROTEIN-RELATED"/>
    <property type="match status" value="1"/>
</dbReference>
<dbReference type="EMBL" id="JAHBCL010000037">
    <property type="protein sequence ID" value="MBS7528347.1"/>
    <property type="molecule type" value="Genomic_DNA"/>
</dbReference>